<protein>
    <recommendedName>
        <fullName evidence="4">DIRP domain-containing protein</fullName>
    </recommendedName>
</protein>
<dbReference type="GO" id="GO:0017053">
    <property type="term" value="C:transcription repressor complex"/>
    <property type="evidence" value="ECO:0007669"/>
    <property type="project" value="InterPro"/>
</dbReference>
<evidence type="ECO:0000313" key="5">
    <source>
        <dbReference type="EMBL" id="OAF67239.1"/>
    </source>
</evidence>
<dbReference type="GO" id="GO:0005654">
    <property type="term" value="C:nucleoplasm"/>
    <property type="evidence" value="ECO:0007669"/>
    <property type="project" value="TreeGrafter"/>
</dbReference>
<reference evidence="5 6" key="1">
    <citation type="submission" date="2016-04" db="EMBL/GenBank/DDBJ databases">
        <title>The genome of Intoshia linei affirms orthonectids as highly simplified spiralians.</title>
        <authorList>
            <person name="Mikhailov K.V."/>
            <person name="Slusarev G.S."/>
            <person name="Nikitin M.A."/>
            <person name="Logacheva M.D."/>
            <person name="Penin A."/>
            <person name="Aleoshin V."/>
            <person name="Panchin Y.V."/>
        </authorList>
    </citation>
    <scope>NUCLEOTIDE SEQUENCE [LARGE SCALE GENOMIC DNA]</scope>
    <source>
        <strain evidence="5">Intl2013</strain>
        <tissue evidence="5">Whole animal</tissue>
    </source>
</reference>
<organism evidence="5 6">
    <name type="scientific">Intoshia linei</name>
    <dbReference type="NCBI Taxonomy" id="1819745"/>
    <lineage>
        <taxon>Eukaryota</taxon>
        <taxon>Metazoa</taxon>
        <taxon>Spiralia</taxon>
        <taxon>Lophotrochozoa</taxon>
        <taxon>Mesozoa</taxon>
        <taxon>Orthonectida</taxon>
        <taxon>Rhopaluridae</taxon>
        <taxon>Intoshia</taxon>
    </lineage>
</organism>
<dbReference type="Proteomes" id="UP000078046">
    <property type="component" value="Unassembled WGS sequence"/>
</dbReference>
<sequence length="502" mass="60251">MERQYPQRKRKKNPKFFNPDNSIDFEKQEKFELSKRDRMNQIITNIGLKNTENHLEYNEKRLRNFLGHFKAMRWAYFEFFVSTIDSGWVNEESDFSRCIKKLFPEYCDQKLNRKTWNTIKRKIGKPRRFSPAFILMERTKLMYVRNTIREIVTFRNFKKDYKISKLTCAIPLPIAVGTSVTARLTEPTDGLYKGIIAAIERDSNMVRVVFDKSDIFPQSVPDYNILNNNYNQVISSKDIKFKNYDGKILKTLPQKNNLDYAKLNEKILACLIRMEYVLIIKGKRIIQLKDLNNDFEKMNTPELFSNIYKYISLGKKIDRYNKCLSRCLHDLDNMVLKLPMNYINDCNVPYLIENCQKKSQQMMKQIHVKIENEDIKNYITWFTSILFLLEKYKEKSFVFMQHVIDYSVERMIEKIPHQNKQMKNFKRFEKLNDQHQFMVNCIEQNCVVSLQEHLDAIRLKFYLIVSKVFQHLNNLVYILKTIRHEPEYPHNTVNKEKEEILL</sequence>
<dbReference type="GO" id="GO:0051726">
    <property type="term" value="P:regulation of cell cycle"/>
    <property type="evidence" value="ECO:0007669"/>
    <property type="project" value="TreeGrafter"/>
</dbReference>
<dbReference type="InterPro" id="IPR010561">
    <property type="entry name" value="LIN-9/ALY1"/>
</dbReference>
<dbReference type="GO" id="GO:0006351">
    <property type="term" value="P:DNA-templated transcription"/>
    <property type="evidence" value="ECO:0007669"/>
    <property type="project" value="InterPro"/>
</dbReference>
<dbReference type="OrthoDB" id="2339771at2759"/>
<dbReference type="PANTHER" id="PTHR21689:SF2">
    <property type="entry name" value="PROTEIN LIN-9 HOMOLOG"/>
    <property type="match status" value="1"/>
</dbReference>
<dbReference type="SMART" id="SM01135">
    <property type="entry name" value="DIRP"/>
    <property type="match status" value="1"/>
</dbReference>
<feature type="domain" description="DIRP" evidence="4">
    <location>
        <begin position="80"/>
        <end position="186"/>
    </location>
</feature>
<feature type="region of interest" description="Disordered" evidence="3">
    <location>
        <begin position="1"/>
        <end position="20"/>
    </location>
</feature>
<evidence type="ECO:0000256" key="1">
    <source>
        <dbReference type="ARBA" id="ARBA00004123"/>
    </source>
</evidence>
<accession>A0A177AYZ8</accession>
<evidence type="ECO:0000313" key="6">
    <source>
        <dbReference type="Proteomes" id="UP000078046"/>
    </source>
</evidence>
<keyword evidence="6" id="KW-1185">Reference proteome</keyword>
<dbReference type="GO" id="GO:0003677">
    <property type="term" value="F:DNA binding"/>
    <property type="evidence" value="ECO:0007669"/>
    <property type="project" value="TreeGrafter"/>
</dbReference>
<proteinExistence type="predicted"/>
<name>A0A177AYZ8_9BILA</name>
<dbReference type="InterPro" id="IPR033471">
    <property type="entry name" value="DIRP"/>
</dbReference>
<evidence type="ECO:0000256" key="2">
    <source>
        <dbReference type="ARBA" id="ARBA00023242"/>
    </source>
</evidence>
<dbReference type="Pfam" id="PF06584">
    <property type="entry name" value="DIRP"/>
    <property type="match status" value="1"/>
</dbReference>
<comment type="caution">
    <text evidence="5">The sequence shown here is derived from an EMBL/GenBank/DDBJ whole genome shotgun (WGS) entry which is preliminary data.</text>
</comment>
<dbReference type="PANTHER" id="PTHR21689">
    <property type="entry name" value="LIN-9"/>
    <property type="match status" value="1"/>
</dbReference>
<evidence type="ECO:0000256" key="3">
    <source>
        <dbReference type="SAM" id="MobiDB-lite"/>
    </source>
</evidence>
<dbReference type="AlphaFoldDB" id="A0A177AYZ8"/>
<evidence type="ECO:0000259" key="4">
    <source>
        <dbReference type="SMART" id="SM01135"/>
    </source>
</evidence>
<keyword evidence="2" id="KW-0539">Nucleus</keyword>
<dbReference type="EMBL" id="LWCA01000712">
    <property type="protein sequence ID" value="OAF67239.1"/>
    <property type="molecule type" value="Genomic_DNA"/>
</dbReference>
<dbReference type="GO" id="GO:0006357">
    <property type="term" value="P:regulation of transcription by RNA polymerase II"/>
    <property type="evidence" value="ECO:0007669"/>
    <property type="project" value="TreeGrafter"/>
</dbReference>
<comment type="subcellular location">
    <subcellularLocation>
        <location evidence="1">Nucleus</location>
    </subcellularLocation>
</comment>
<gene>
    <name evidence="5" type="ORF">A3Q56_05026</name>
</gene>
<feature type="compositionally biased region" description="Basic residues" evidence="3">
    <location>
        <begin position="1"/>
        <end position="14"/>
    </location>
</feature>